<dbReference type="InterPro" id="IPR029068">
    <property type="entry name" value="Glyas_Bleomycin-R_OHBP_Dase"/>
</dbReference>
<proteinExistence type="predicted"/>
<protein>
    <submittedName>
        <fullName evidence="2">Putative glyoxalase superfamily protein PhnB</fullName>
    </submittedName>
</protein>
<dbReference type="RefSeq" id="WP_130289363.1">
    <property type="nucleotide sequence ID" value="NZ_SHKL01000001.1"/>
</dbReference>
<feature type="domain" description="VOC" evidence="1">
    <location>
        <begin position="5"/>
        <end position="126"/>
    </location>
</feature>
<gene>
    <name evidence="2" type="ORF">EV383_1664</name>
</gene>
<dbReference type="InterPro" id="IPR004360">
    <property type="entry name" value="Glyas_Fos-R_dOase_dom"/>
</dbReference>
<dbReference type="Proteomes" id="UP000291591">
    <property type="component" value="Unassembled WGS sequence"/>
</dbReference>
<evidence type="ECO:0000259" key="1">
    <source>
        <dbReference type="PROSITE" id="PS51819"/>
    </source>
</evidence>
<dbReference type="AlphaFoldDB" id="A0A4Q7UV51"/>
<dbReference type="EMBL" id="SHKL01000001">
    <property type="protein sequence ID" value="RZT84808.1"/>
    <property type="molecule type" value="Genomic_DNA"/>
</dbReference>
<reference evidence="2 3" key="1">
    <citation type="submission" date="2019-02" db="EMBL/GenBank/DDBJ databases">
        <title>Sequencing the genomes of 1000 actinobacteria strains.</title>
        <authorList>
            <person name="Klenk H.-P."/>
        </authorList>
    </citation>
    <scope>NUCLEOTIDE SEQUENCE [LARGE SCALE GENOMIC DNA]</scope>
    <source>
        <strain evidence="2 3">DSM 45779</strain>
    </source>
</reference>
<dbReference type="SUPFAM" id="SSF54593">
    <property type="entry name" value="Glyoxalase/Bleomycin resistance protein/Dihydroxybiphenyl dioxygenase"/>
    <property type="match status" value="1"/>
</dbReference>
<dbReference type="PANTHER" id="PTHR34109">
    <property type="entry name" value="BNAUNNG04460D PROTEIN-RELATED"/>
    <property type="match status" value="1"/>
</dbReference>
<dbReference type="PANTHER" id="PTHR34109:SF1">
    <property type="entry name" value="VOC DOMAIN-CONTAINING PROTEIN"/>
    <property type="match status" value="1"/>
</dbReference>
<comment type="caution">
    <text evidence="2">The sequence shown here is derived from an EMBL/GenBank/DDBJ whole genome shotgun (WGS) entry which is preliminary data.</text>
</comment>
<dbReference type="OrthoDB" id="9806868at2"/>
<organism evidence="2 3">
    <name type="scientific">Pseudonocardia sediminis</name>
    <dbReference type="NCBI Taxonomy" id="1397368"/>
    <lineage>
        <taxon>Bacteria</taxon>
        <taxon>Bacillati</taxon>
        <taxon>Actinomycetota</taxon>
        <taxon>Actinomycetes</taxon>
        <taxon>Pseudonocardiales</taxon>
        <taxon>Pseudonocardiaceae</taxon>
        <taxon>Pseudonocardia</taxon>
    </lineage>
</organism>
<name>A0A4Q7UV51_PSEST</name>
<dbReference type="Gene3D" id="3.30.720.120">
    <property type="match status" value="1"/>
</dbReference>
<dbReference type="InterPro" id="IPR037523">
    <property type="entry name" value="VOC_core"/>
</dbReference>
<dbReference type="PROSITE" id="PS51819">
    <property type="entry name" value="VOC"/>
    <property type="match status" value="1"/>
</dbReference>
<evidence type="ECO:0000313" key="3">
    <source>
        <dbReference type="Proteomes" id="UP000291591"/>
    </source>
</evidence>
<keyword evidence="3" id="KW-1185">Reference proteome</keyword>
<evidence type="ECO:0000313" key="2">
    <source>
        <dbReference type="EMBL" id="RZT84808.1"/>
    </source>
</evidence>
<sequence>MSDVPSLWPALTCTDPRAMITFLTSAFGLYERVVYGDGDVVHHAELTWTGPTGQVGGLMLGPAAPGCGRSPGTSSIHLVVDDPDTRFATATAAGATVVRPLEDTDYGSRQFVVTDPEGNLWSFGTWYE</sequence>
<dbReference type="Pfam" id="PF00903">
    <property type="entry name" value="Glyoxalase"/>
    <property type="match status" value="1"/>
</dbReference>
<accession>A0A4Q7UV51</accession>
<dbReference type="Gene3D" id="3.30.720.110">
    <property type="match status" value="1"/>
</dbReference>